<comment type="similarity">
    <text evidence="1">Belongs to the Gfa family.</text>
</comment>
<dbReference type="PANTHER" id="PTHR33337">
    <property type="entry name" value="GFA DOMAIN-CONTAINING PROTEIN"/>
    <property type="match status" value="1"/>
</dbReference>
<dbReference type="SUPFAM" id="SSF51316">
    <property type="entry name" value="Mss4-like"/>
    <property type="match status" value="1"/>
</dbReference>
<keyword evidence="2" id="KW-0479">Metal-binding</keyword>
<evidence type="ECO:0000259" key="5">
    <source>
        <dbReference type="PROSITE" id="PS51891"/>
    </source>
</evidence>
<dbReference type="GO" id="GO:0046872">
    <property type="term" value="F:metal ion binding"/>
    <property type="evidence" value="ECO:0007669"/>
    <property type="project" value="UniProtKB-KW"/>
</dbReference>
<dbReference type="GO" id="GO:0016846">
    <property type="term" value="F:carbon-sulfur lyase activity"/>
    <property type="evidence" value="ECO:0007669"/>
    <property type="project" value="InterPro"/>
</dbReference>
<dbReference type="EMBL" id="FUWJ01000009">
    <property type="protein sequence ID" value="SKA29858.1"/>
    <property type="molecule type" value="Genomic_DNA"/>
</dbReference>
<protein>
    <submittedName>
        <fullName evidence="6">Uncharacterized conserved protein</fullName>
    </submittedName>
</protein>
<evidence type="ECO:0000313" key="6">
    <source>
        <dbReference type="EMBL" id="SKA29858.1"/>
    </source>
</evidence>
<reference evidence="7" key="1">
    <citation type="submission" date="2017-02" db="EMBL/GenBank/DDBJ databases">
        <authorList>
            <person name="Varghese N."/>
            <person name="Submissions S."/>
        </authorList>
    </citation>
    <scope>NUCLEOTIDE SEQUENCE [LARGE SCALE GENOMIC DNA]</scope>
    <source>
        <strain evidence="7">ATCC 27094</strain>
    </source>
</reference>
<feature type="domain" description="CENP-V/GFA" evidence="5">
    <location>
        <begin position="5"/>
        <end position="133"/>
    </location>
</feature>
<evidence type="ECO:0000256" key="1">
    <source>
        <dbReference type="ARBA" id="ARBA00005495"/>
    </source>
</evidence>
<dbReference type="PANTHER" id="PTHR33337:SF40">
    <property type="entry name" value="CENP-V_GFA DOMAIN-CONTAINING PROTEIN-RELATED"/>
    <property type="match status" value="1"/>
</dbReference>
<keyword evidence="4" id="KW-0456">Lyase</keyword>
<dbReference type="PROSITE" id="PS51891">
    <property type="entry name" value="CENP_V_GFA"/>
    <property type="match status" value="1"/>
</dbReference>
<dbReference type="OrthoDB" id="9807246at2"/>
<accession>A0A1T4SPQ2</accession>
<organism evidence="6 7">
    <name type="scientific">Enhydrobacter aerosaccus</name>
    <dbReference type="NCBI Taxonomy" id="225324"/>
    <lineage>
        <taxon>Bacteria</taxon>
        <taxon>Pseudomonadati</taxon>
        <taxon>Pseudomonadota</taxon>
        <taxon>Alphaproteobacteria</taxon>
        <taxon>Hyphomicrobiales</taxon>
        <taxon>Enhydrobacter</taxon>
    </lineage>
</organism>
<dbReference type="STRING" id="225324.SAMN02745126_04862"/>
<sequence>MAKKHTAQCACGAIKFQFDTDPTFVAVCHCLDCKRASGGEAATFFGVPADDFSLISGQPKAFHYTAQSGKGLDRNFCPDCGARVFTNNLESFPGMVFVTLGSLDNRDEIKPVLEMFTKRRLRWAVPLELPQFENMPA</sequence>
<dbReference type="Proteomes" id="UP000190092">
    <property type="component" value="Unassembled WGS sequence"/>
</dbReference>
<dbReference type="RefSeq" id="WP_085936621.1">
    <property type="nucleotide sequence ID" value="NZ_FUWJ01000009.1"/>
</dbReference>
<name>A0A1T4SPQ2_9HYPH</name>
<evidence type="ECO:0000256" key="3">
    <source>
        <dbReference type="ARBA" id="ARBA00022833"/>
    </source>
</evidence>
<evidence type="ECO:0000256" key="2">
    <source>
        <dbReference type="ARBA" id="ARBA00022723"/>
    </source>
</evidence>
<dbReference type="InterPro" id="IPR011057">
    <property type="entry name" value="Mss4-like_sf"/>
</dbReference>
<keyword evidence="3" id="KW-0862">Zinc</keyword>
<dbReference type="AlphaFoldDB" id="A0A1T4SPQ2"/>
<evidence type="ECO:0000256" key="4">
    <source>
        <dbReference type="ARBA" id="ARBA00023239"/>
    </source>
</evidence>
<keyword evidence="7" id="KW-1185">Reference proteome</keyword>
<dbReference type="InterPro" id="IPR006913">
    <property type="entry name" value="CENP-V/GFA"/>
</dbReference>
<dbReference type="Pfam" id="PF04828">
    <property type="entry name" value="GFA"/>
    <property type="match status" value="1"/>
</dbReference>
<evidence type="ECO:0000313" key="7">
    <source>
        <dbReference type="Proteomes" id="UP000190092"/>
    </source>
</evidence>
<dbReference type="Gene3D" id="3.90.1590.10">
    <property type="entry name" value="glutathione-dependent formaldehyde- activating enzyme (gfa)"/>
    <property type="match status" value="1"/>
</dbReference>
<gene>
    <name evidence="6" type="ORF">SAMN02745126_04862</name>
</gene>
<proteinExistence type="inferred from homology"/>